<name>A0A2C9EKQ9_PSEPH</name>
<accession>A0A2C9EKQ9</accession>
<dbReference type="EMBL" id="CP003190">
    <property type="protein sequence ID" value="AGL84247.1"/>
    <property type="molecule type" value="Genomic_DNA"/>
</dbReference>
<gene>
    <name evidence="1" type="ORF">PFLCHA0_c24760</name>
</gene>
<dbReference type="RefSeq" id="WP_011060714.1">
    <property type="nucleotide sequence ID" value="NC_021237.1"/>
</dbReference>
<evidence type="ECO:0000313" key="1">
    <source>
        <dbReference type="EMBL" id="AGL84247.1"/>
    </source>
</evidence>
<reference evidence="2" key="1">
    <citation type="journal article" date="2014" name="Genome Announc.">
        <title>Full-genome sequence of the plant growth-promoting bacterium Pseudomonas protegens CHA0.</title>
        <authorList>
            <person name="Jousset A."/>
            <person name="Schuldes J."/>
            <person name="Keel C."/>
            <person name="Maurhofer M."/>
            <person name="Daniel R."/>
            <person name="Scheu S."/>
            <person name="Thuermer A."/>
        </authorList>
    </citation>
    <scope>NUCLEOTIDE SEQUENCE [LARGE SCALE GENOMIC DNA]</scope>
    <source>
        <strain evidence="2">DSM 19095 / LMG 27888 / CFBP 6595 / CHA0</strain>
    </source>
</reference>
<dbReference type="Proteomes" id="UP000013940">
    <property type="component" value="Chromosome"/>
</dbReference>
<sequence>MQIDLLKESLLGHWETTAGVLQCELQFGSRLVYVQHPSNEPPQRRLATAQQGVQAAWDDIPQALAFAERLCVPGMRKVWQLYAQGLLSCPPLEVYSIHFEINSPYPSYTISQNPDFDWETSLTVEDEQGQVHRLSLAEYEPGEDFWLSVRRLGAGQFQSDT</sequence>
<dbReference type="HOGENOM" id="CLU_1642271_0_0_6"/>
<dbReference type="KEGG" id="pprc:PFLCHA0_c24760"/>
<dbReference type="GeneID" id="57475470"/>
<dbReference type="AlphaFoldDB" id="A0A2C9EKQ9"/>
<protein>
    <submittedName>
        <fullName evidence="1">Uncharacterized protein</fullName>
    </submittedName>
</protein>
<proteinExistence type="predicted"/>
<evidence type="ECO:0000313" key="2">
    <source>
        <dbReference type="Proteomes" id="UP000013940"/>
    </source>
</evidence>
<dbReference type="eggNOG" id="ENOG5031U7C">
    <property type="taxonomic scope" value="Bacteria"/>
</dbReference>
<organism evidence="1 2">
    <name type="scientific">Pseudomonas protegens (strain DSM 19095 / LMG 27888 / CFBP 6595 / CHA0)</name>
    <dbReference type="NCBI Taxonomy" id="1124983"/>
    <lineage>
        <taxon>Bacteria</taxon>
        <taxon>Pseudomonadati</taxon>
        <taxon>Pseudomonadota</taxon>
        <taxon>Gammaproteobacteria</taxon>
        <taxon>Pseudomonadales</taxon>
        <taxon>Pseudomonadaceae</taxon>
        <taxon>Pseudomonas</taxon>
    </lineage>
</organism>